<dbReference type="GO" id="GO:0032259">
    <property type="term" value="P:methylation"/>
    <property type="evidence" value="ECO:0007669"/>
    <property type="project" value="UniProtKB-KW"/>
</dbReference>
<keyword evidence="3" id="KW-0732">Signal</keyword>
<dbReference type="GO" id="GO:0008168">
    <property type="term" value="F:methyltransferase activity"/>
    <property type="evidence" value="ECO:0007669"/>
    <property type="project" value="UniProtKB-KW"/>
</dbReference>
<comment type="caution">
    <text evidence="4">The sequence shown here is derived from an EMBL/GenBank/DDBJ whole genome shotgun (WGS) entry which is preliminary data.</text>
</comment>
<evidence type="ECO:0000256" key="2">
    <source>
        <dbReference type="SAM" id="Phobius"/>
    </source>
</evidence>
<keyword evidence="2" id="KW-1133">Transmembrane helix</keyword>
<feature type="coiled-coil region" evidence="1">
    <location>
        <begin position="71"/>
        <end position="122"/>
    </location>
</feature>
<dbReference type="RefSeq" id="WP_155087158.1">
    <property type="nucleotide sequence ID" value="NZ_WJYA01000001.1"/>
</dbReference>
<feature type="chain" id="PRO_5029466285" evidence="3">
    <location>
        <begin position="23"/>
        <end position="208"/>
    </location>
</feature>
<reference evidence="4 5" key="1">
    <citation type="submission" date="2019-11" db="EMBL/GenBank/DDBJ databases">
        <title>Winogradskyella ouciana sp. nov., isolated from the hadal seawater of the Mariana Trench.</title>
        <authorList>
            <person name="Liu R."/>
        </authorList>
    </citation>
    <scope>NUCLEOTIDE SEQUENCE [LARGE SCALE GENOMIC DNA]</scope>
    <source>
        <strain evidence="4 5">ZXX205</strain>
    </source>
</reference>
<dbReference type="EMBL" id="WJYA01000001">
    <property type="protein sequence ID" value="MTE25307.1"/>
    <property type="molecule type" value="Genomic_DNA"/>
</dbReference>
<evidence type="ECO:0000256" key="1">
    <source>
        <dbReference type="SAM" id="Coils"/>
    </source>
</evidence>
<dbReference type="AlphaFoldDB" id="A0A7K1G7N7"/>
<keyword evidence="5" id="KW-1185">Reference proteome</keyword>
<organism evidence="4 5">
    <name type="scientific">Winogradskyella ouciana</name>
    <dbReference type="NCBI Taxonomy" id="2608631"/>
    <lineage>
        <taxon>Bacteria</taxon>
        <taxon>Pseudomonadati</taxon>
        <taxon>Bacteroidota</taxon>
        <taxon>Flavobacteriia</taxon>
        <taxon>Flavobacteriales</taxon>
        <taxon>Flavobacteriaceae</taxon>
        <taxon>Winogradskyella</taxon>
    </lineage>
</organism>
<evidence type="ECO:0000256" key="3">
    <source>
        <dbReference type="SAM" id="SignalP"/>
    </source>
</evidence>
<accession>A0A7K1G7N7</accession>
<keyword evidence="1" id="KW-0175">Coiled coil</keyword>
<evidence type="ECO:0000313" key="4">
    <source>
        <dbReference type="EMBL" id="MTE25307.1"/>
    </source>
</evidence>
<name>A0A7K1G7N7_9FLAO</name>
<proteinExistence type="predicted"/>
<keyword evidence="2" id="KW-0472">Membrane</keyword>
<keyword evidence="2" id="KW-0812">Transmembrane</keyword>
<protein>
    <submittedName>
        <fullName evidence="4">tRNA (Guanine-N1)-methyltransferase</fullName>
    </submittedName>
</protein>
<feature type="transmembrane region" description="Helical" evidence="2">
    <location>
        <begin position="140"/>
        <end position="158"/>
    </location>
</feature>
<dbReference type="Proteomes" id="UP000447545">
    <property type="component" value="Unassembled WGS sequence"/>
</dbReference>
<keyword evidence="4" id="KW-0808">Transferase</keyword>
<gene>
    <name evidence="4" type="ORF">F1003_00050</name>
</gene>
<keyword evidence="4" id="KW-0489">Methyltransferase</keyword>
<sequence>MKFLTKVAVILIVTFSLQSVNGQTNNNDAEEQLSLNSGNIDSQFEYVFRKSGNFKGTNGQPYEAVKQAWLLKLKANVLDSLKTTYKELENSENTVANQAKEIVDLQAKLGNTQTTLNQTNEEKNNMALLGMQTSKTNYNIIMWTIIAALTAFLLFFIYKFKGSNSATREAKHKLEEVETEFEEHRRNALEREQKVRRQLQDEINKNKA</sequence>
<feature type="coiled-coil region" evidence="1">
    <location>
        <begin position="167"/>
        <end position="205"/>
    </location>
</feature>
<feature type="signal peptide" evidence="3">
    <location>
        <begin position="1"/>
        <end position="22"/>
    </location>
</feature>
<evidence type="ECO:0000313" key="5">
    <source>
        <dbReference type="Proteomes" id="UP000447545"/>
    </source>
</evidence>